<evidence type="ECO:0000256" key="10">
    <source>
        <dbReference type="ARBA" id="ARBA00093659"/>
    </source>
</evidence>
<dbReference type="InterPro" id="IPR030192">
    <property type="entry name" value="YbdG"/>
</dbReference>
<accession>A0A0A3I6H9</accession>
<dbReference type="SUPFAM" id="SSF50182">
    <property type="entry name" value="Sm-like ribonucleoproteins"/>
    <property type="match status" value="1"/>
</dbReference>
<evidence type="ECO:0000256" key="6">
    <source>
        <dbReference type="ARBA" id="ARBA00022989"/>
    </source>
</evidence>
<feature type="domain" description="Mechanosensitive ion channel MscS C-terminal" evidence="13">
    <location>
        <begin position="334"/>
        <end position="396"/>
    </location>
</feature>
<dbReference type="InterPro" id="IPR010920">
    <property type="entry name" value="LSM_dom_sf"/>
</dbReference>
<dbReference type="GO" id="GO:0071470">
    <property type="term" value="P:cellular response to osmotic stress"/>
    <property type="evidence" value="ECO:0007669"/>
    <property type="project" value="InterPro"/>
</dbReference>
<dbReference type="InterPro" id="IPR049278">
    <property type="entry name" value="MS_channel_C"/>
</dbReference>
<feature type="transmembrane region" description="Helical" evidence="11">
    <location>
        <begin position="22"/>
        <end position="42"/>
    </location>
</feature>
<keyword evidence="15" id="KW-1185">Reference proteome</keyword>
<evidence type="ECO:0000256" key="1">
    <source>
        <dbReference type="ARBA" id="ARBA00004429"/>
    </source>
</evidence>
<dbReference type="Pfam" id="PF00924">
    <property type="entry name" value="MS_channel_2nd"/>
    <property type="match status" value="1"/>
</dbReference>
<evidence type="ECO:0000256" key="3">
    <source>
        <dbReference type="ARBA" id="ARBA00022475"/>
    </source>
</evidence>
<keyword evidence="7" id="KW-0346">Stress response</keyword>
<feature type="transmembrane region" description="Helical" evidence="11">
    <location>
        <begin position="100"/>
        <end position="118"/>
    </location>
</feature>
<dbReference type="PANTHER" id="PTHR30414:SF0">
    <property type="entry name" value="MINICONDUCTANCE MECHANOSENSITIVE CHANNEL YBDG"/>
    <property type="match status" value="1"/>
</dbReference>
<dbReference type="eggNOG" id="COG0668">
    <property type="taxonomic scope" value="Bacteria"/>
</dbReference>
<protein>
    <recommendedName>
        <fullName evidence="9">Mechanosensing system component YbdG</fullName>
    </recommendedName>
    <alternativeName>
        <fullName evidence="10">Mechanosensitive channel homolog YbdG</fullName>
    </alternativeName>
</protein>
<keyword evidence="5 11" id="KW-0812">Transmembrane</keyword>
<evidence type="ECO:0000259" key="12">
    <source>
        <dbReference type="Pfam" id="PF00924"/>
    </source>
</evidence>
<evidence type="ECO:0000256" key="5">
    <source>
        <dbReference type="ARBA" id="ARBA00022692"/>
    </source>
</evidence>
<evidence type="ECO:0000313" key="15">
    <source>
        <dbReference type="Proteomes" id="UP000030416"/>
    </source>
</evidence>
<dbReference type="Gene3D" id="2.30.30.60">
    <property type="match status" value="1"/>
</dbReference>
<comment type="caution">
    <text evidence="14">The sequence shown here is derived from an EMBL/GenBank/DDBJ whole genome shotgun (WGS) entry which is preliminary data.</text>
</comment>
<dbReference type="EMBL" id="JPVN01000012">
    <property type="protein sequence ID" value="KGR78283.1"/>
    <property type="molecule type" value="Genomic_DNA"/>
</dbReference>
<dbReference type="PANTHER" id="PTHR30414">
    <property type="entry name" value="MINICONDUCTANCE MECHANOSENSITIVE CHANNEL YBDG"/>
    <property type="match status" value="1"/>
</dbReference>
<evidence type="ECO:0000313" key="14">
    <source>
        <dbReference type="EMBL" id="KGR78283.1"/>
    </source>
</evidence>
<keyword evidence="8 11" id="KW-0472">Membrane</keyword>
<proteinExistence type="inferred from homology"/>
<evidence type="ECO:0000259" key="13">
    <source>
        <dbReference type="Pfam" id="PF21082"/>
    </source>
</evidence>
<dbReference type="GO" id="GO:0005886">
    <property type="term" value="C:plasma membrane"/>
    <property type="evidence" value="ECO:0007669"/>
    <property type="project" value="UniProtKB-SubCell"/>
</dbReference>
<evidence type="ECO:0000256" key="4">
    <source>
        <dbReference type="ARBA" id="ARBA00022519"/>
    </source>
</evidence>
<dbReference type="AlphaFoldDB" id="A0A0A3I6H9"/>
<keyword evidence="3" id="KW-1003">Cell membrane</keyword>
<dbReference type="GO" id="GO:0008381">
    <property type="term" value="F:mechanosensitive monoatomic ion channel activity"/>
    <property type="evidence" value="ECO:0007669"/>
    <property type="project" value="InterPro"/>
</dbReference>
<dbReference type="FunFam" id="2.30.30.60:FF:000002">
    <property type="entry name" value="Mechanosensitive ion channel family protein"/>
    <property type="match status" value="1"/>
</dbReference>
<comment type="similarity">
    <text evidence="2">Belongs to the MscS (TC 1.A.23) family.</text>
</comment>
<feature type="transmembrane region" description="Helical" evidence="11">
    <location>
        <begin position="139"/>
        <end position="159"/>
    </location>
</feature>
<feature type="transmembrane region" description="Helical" evidence="11">
    <location>
        <begin position="165"/>
        <end position="182"/>
    </location>
</feature>
<sequence>MEYIHDYLLETGIGINDFWADYLAIGIMILSIILLCIIANFITKKVVIRFITHIVNNNKYKWDNILLEKKVFHKLSHVVPAVIIYYFARSFPAYTEIIEKFAVLYIIIVAISVINSLLDALNDIYLNFEISKVRPIKGYIQVAKIVLFIIGSIIIIANLLGESPVIILSGIGALSAVLMLIFRDSILGFVAGVQLSSNDMVRVGDWIEMPKFGANGDVIDISLNTVKVQNFDRTITMIPSYALISDSFINWRGMQASGGRRLKRSLLIDTTSISFCSDEMIEKCKSIHYLKEYIVEREKEIENFNSKNKFDRSNIVNGRALTNIGVFRAYIGNYLQNHPGINKESTLMVRQLEPTENGLPLEIYAFANTTVWAQYETIQSDIFDHLFAVAPEFGLRIFQNPSGNDLKSGLLSGGNSNTLK</sequence>
<evidence type="ECO:0000256" key="8">
    <source>
        <dbReference type="ARBA" id="ARBA00023136"/>
    </source>
</evidence>
<gene>
    <name evidence="14" type="ORF">CD29_11200</name>
</gene>
<dbReference type="Pfam" id="PF21082">
    <property type="entry name" value="MS_channel_3rd"/>
    <property type="match status" value="1"/>
</dbReference>
<comment type="subcellular location">
    <subcellularLocation>
        <location evidence="1">Cell inner membrane</location>
        <topology evidence="1">Multi-pass membrane protein</topology>
    </subcellularLocation>
</comment>
<feature type="domain" description="Mechanosensitive ion channel MscS" evidence="12">
    <location>
        <begin position="184"/>
        <end position="252"/>
    </location>
</feature>
<name>A0A0A3I6H9_9BACL</name>
<dbReference type="OrthoDB" id="9775207at2"/>
<reference evidence="14 15" key="1">
    <citation type="submission" date="2014-02" db="EMBL/GenBank/DDBJ databases">
        <title>Draft genome sequence of Lysinibacillus manganicus DSM 26584T.</title>
        <authorList>
            <person name="Zhang F."/>
            <person name="Wang G."/>
            <person name="Zhang L."/>
        </authorList>
    </citation>
    <scope>NUCLEOTIDE SEQUENCE [LARGE SCALE GENOMIC DNA]</scope>
    <source>
        <strain evidence="14 15">DSM 26584</strain>
    </source>
</reference>
<dbReference type="InterPro" id="IPR006685">
    <property type="entry name" value="MscS_channel_2nd"/>
</dbReference>
<evidence type="ECO:0000256" key="9">
    <source>
        <dbReference type="ARBA" id="ARBA00093630"/>
    </source>
</evidence>
<organism evidence="14 15">
    <name type="scientific">Ureibacillus manganicus DSM 26584</name>
    <dbReference type="NCBI Taxonomy" id="1384049"/>
    <lineage>
        <taxon>Bacteria</taxon>
        <taxon>Bacillati</taxon>
        <taxon>Bacillota</taxon>
        <taxon>Bacilli</taxon>
        <taxon>Bacillales</taxon>
        <taxon>Caryophanaceae</taxon>
        <taxon>Ureibacillus</taxon>
    </lineage>
</organism>
<dbReference type="InterPro" id="IPR023408">
    <property type="entry name" value="MscS_beta-dom_sf"/>
</dbReference>
<keyword evidence="4" id="KW-0997">Cell inner membrane</keyword>
<evidence type="ECO:0000256" key="7">
    <source>
        <dbReference type="ARBA" id="ARBA00023016"/>
    </source>
</evidence>
<dbReference type="Proteomes" id="UP000030416">
    <property type="component" value="Unassembled WGS sequence"/>
</dbReference>
<keyword evidence="6 11" id="KW-1133">Transmembrane helix</keyword>
<evidence type="ECO:0000256" key="11">
    <source>
        <dbReference type="SAM" id="Phobius"/>
    </source>
</evidence>
<evidence type="ECO:0000256" key="2">
    <source>
        <dbReference type="ARBA" id="ARBA00008017"/>
    </source>
</evidence>